<name>A0A8H7VFY8_9FUNG</name>
<organism evidence="1 2">
    <name type="scientific">Circinella minor</name>
    <dbReference type="NCBI Taxonomy" id="1195481"/>
    <lineage>
        <taxon>Eukaryota</taxon>
        <taxon>Fungi</taxon>
        <taxon>Fungi incertae sedis</taxon>
        <taxon>Mucoromycota</taxon>
        <taxon>Mucoromycotina</taxon>
        <taxon>Mucoromycetes</taxon>
        <taxon>Mucorales</taxon>
        <taxon>Lichtheimiaceae</taxon>
        <taxon>Circinella</taxon>
    </lineage>
</organism>
<dbReference type="OrthoDB" id="5598377at2759"/>
<gene>
    <name evidence="1" type="ORF">INT45_002570</name>
</gene>
<accession>A0A8H7VFY8</accession>
<evidence type="ECO:0000313" key="1">
    <source>
        <dbReference type="EMBL" id="KAG2221556.1"/>
    </source>
</evidence>
<evidence type="ECO:0008006" key="3">
    <source>
        <dbReference type="Google" id="ProtNLM"/>
    </source>
</evidence>
<comment type="caution">
    <text evidence="1">The sequence shown here is derived from an EMBL/GenBank/DDBJ whole genome shotgun (WGS) entry which is preliminary data.</text>
</comment>
<evidence type="ECO:0000313" key="2">
    <source>
        <dbReference type="Proteomes" id="UP000646827"/>
    </source>
</evidence>
<proteinExistence type="predicted"/>
<keyword evidence="2" id="KW-1185">Reference proteome</keyword>
<dbReference type="AlphaFoldDB" id="A0A8H7VFY8"/>
<dbReference type="EMBL" id="JAEPRB010000105">
    <property type="protein sequence ID" value="KAG2221556.1"/>
    <property type="molecule type" value="Genomic_DNA"/>
</dbReference>
<protein>
    <recommendedName>
        <fullName evidence="3">Reverse transcriptase domain-containing protein</fullName>
    </recommendedName>
</protein>
<dbReference type="Proteomes" id="UP000646827">
    <property type="component" value="Unassembled WGS sequence"/>
</dbReference>
<dbReference type="PANTHER" id="PTHR19446">
    <property type="entry name" value="REVERSE TRANSCRIPTASES"/>
    <property type="match status" value="1"/>
</dbReference>
<reference evidence="1 2" key="1">
    <citation type="submission" date="2020-12" db="EMBL/GenBank/DDBJ databases">
        <title>Metabolic potential, ecology and presence of endohyphal bacteria is reflected in genomic diversity of Mucoromycotina.</title>
        <authorList>
            <person name="Muszewska A."/>
            <person name="Okrasinska A."/>
            <person name="Steczkiewicz K."/>
            <person name="Drgas O."/>
            <person name="Orlowska M."/>
            <person name="Perlinska-Lenart U."/>
            <person name="Aleksandrzak-Piekarczyk T."/>
            <person name="Szatraj K."/>
            <person name="Zielenkiewicz U."/>
            <person name="Pilsyk S."/>
            <person name="Malc E."/>
            <person name="Mieczkowski P."/>
            <person name="Kruszewska J.S."/>
            <person name="Biernat P."/>
            <person name="Pawlowska J."/>
        </authorList>
    </citation>
    <scope>NUCLEOTIDE SEQUENCE [LARGE SCALE GENOMIC DNA]</scope>
    <source>
        <strain evidence="1 2">CBS 142.35</strain>
    </source>
</reference>
<sequence length="223" mass="25365">MVLPKVEQQIAAIQQEMVDNAALWANLRWRELGEKSAGYLQRTATQRQNQRLILSLQHPINNQVVTTTQDIQSAARSFYNTLYTPDPVDQDSINHLLNYIPSTCTLNHHDCDNLTTNFTIEDLIDGAKRTPSKSSPGLDGLPYEVWYLVLQHPEYQELACSIYNAALTDAIYPPSWSKTAVTLLPKKGDLTSLHNWRPISLINTNAKIFTRLLNARLCYINRN</sequence>